<feature type="chain" id="PRO_5045566331" evidence="2">
    <location>
        <begin position="20"/>
        <end position="201"/>
    </location>
</feature>
<feature type="transmembrane region" description="Helical" evidence="1">
    <location>
        <begin position="173"/>
        <end position="192"/>
    </location>
</feature>
<dbReference type="Proteomes" id="UP001225034">
    <property type="component" value="Unassembled WGS sequence"/>
</dbReference>
<feature type="transmembrane region" description="Helical" evidence="1">
    <location>
        <begin position="42"/>
        <end position="65"/>
    </location>
</feature>
<keyword evidence="1" id="KW-0812">Transmembrane</keyword>
<reference evidence="4 5" key="1">
    <citation type="submission" date="2023-07" db="EMBL/GenBank/DDBJ databases">
        <title>Genomic Encyclopedia of Type Strains, Phase IV (KMG-IV): sequencing the most valuable type-strain genomes for metagenomic binning, comparative biology and taxonomic classification.</title>
        <authorList>
            <person name="Goeker M."/>
        </authorList>
    </citation>
    <scope>NUCLEOTIDE SEQUENCE [LARGE SCALE GENOMIC DNA]</scope>
    <source>
        <strain evidence="4 5">DSM 19154</strain>
    </source>
</reference>
<dbReference type="PANTHER" id="PTHR37810">
    <property type="entry name" value="IMMUNITY PROTEIN SDPI"/>
    <property type="match status" value="1"/>
</dbReference>
<dbReference type="InterPro" id="IPR012867">
    <property type="entry name" value="DUF1648"/>
</dbReference>
<keyword evidence="1" id="KW-0472">Membrane</keyword>
<dbReference type="RefSeq" id="WP_306980210.1">
    <property type="nucleotide sequence ID" value="NZ_JAUSUA010000001.1"/>
</dbReference>
<name>A0ABT9YE05_9BACI</name>
<organism evidence="4 5">
    <name type="scientific">Alkalicoccobacillus murimartini</name>
    <dbReference type="NCBI Taxonomy" id="171685"/>
    <lineage>
        <taxon>Bacteria</taxon>
        <taxon>Bacillati</taxon>
        <taxon>Bacillota</taxon>
        <taxon>Bacilli</taxon>
        <taxon>Bacillales</taxon>
        <taxon>Bacillaceae</taxon>
        <taxon>Alkalicoccobacillus</taxon>
    </lineage>
</organism>
<dbReference type="Pfam" id="PF13630">
    <property type="entry name" value="SdpI"/>
    <property type="match status" value="1"/>
</dbReference>
<keyword evidence="1" id="KW-1133">Transmembrane helix</keyword>
<dbReference type="EMBL" id="JAUSUA010000001">
    <property type="protein sequence ID" value="MDQ0206073.1"/>
    <property type="molecule type" value="Genomic_DNA"/>
</dbReference>
<protein>
    <submittedName>
        <fullName evidence="4">Membrane protein</fullName>
    </submittedName>
</protein>
<dbReference type="InterPro" id="IPR026272">
    <property type="entry name" value="SdpI"/>
</dbReference>
<dbReference type="Pfam" id="PF07853">
    <property type="entry name" value="DUF1648"/>
    <property type="match status" value="1"/>
</dbReference>
<evidence type="ECO:0000256" key="1">
    <source>
        <dbReference type="SAM" id="Phobius"/>
    </source>
</evidence>
<dbReference type="InterPro" id="IPR025962">
    <property type="entry name" value="SdpI/YhfL"/>
</dbReference>
<dbReference type="PANTHER" id="PTHR37810:SF5">
    <property type="entry name" value="IMMUNITY PROTEIN SDPI"/>
    <property type="match status" value="1"/>
</dbReference>
<feature type="transmembrane region" description="Helical" evidence="1">
    <location>
        <begin position="101"/>
        <end position="121"/>
    </location>
</feature>
<dbReference type="PIRSF" id="PIRSF038959">
    <property type="entry name" value="SdpI"/>
    <property type="match status" value="1"/>
</dbReference>
<feature type="transmembrane region" description="Helical" evidence="1">
    <location>
        <begin position="74"/>
        <end position="95"/>
    </location>
</feature>
<evidence type="ECO:0000256" key="2">
    <source>
        <dbReference type="SAM" id="SignalP"/>
    </source>
</evidence>
<gene>
    <name evidence="4" type="ORF">J2S05_000847</name>
</gene>
<feature type="domain" description="DUF1648" evidence="3">
    <location>
        <begin position="10"/>
        <end position="56"/>
    </location>
</feature>
<keyword evidence="2" id="KW-0732">Signal</keyword>
<sequence length="201" mass="22441">MKATFIAMSLFVASIILSAATYNQLPDRLAVHWTNGEVTNTLPTLAAVSIMPAFMLLMFFINYLFNRQAKVTQFIYSVLPAFLFIIHAIIILSGLDYTINVEVTLGISLGALMMLIGNIMPQVKRNAIFGARNRWTLQNDKVWAIVNRLAGKLFFACGLLIFIGSIIAPSYQMAVILIPVLLIVVIIQYYSAVTYRRITSN</sequence>
<proteinExistence type="predicted"/>
<evidence type="ECO:0000313" key="4">
    <source>
        <dbReference type="EMBL" id="MDQ0206073.1"/>
    </source>
</evidence>
<evidence type="ECO:0000313" key="5">
    <source>
        <dbReference type="Proteomes" id="UP001225034"/>
    </source>
</evidence>
<comment type="caution">
    <text evidence="4">The sequence shown here is derived from an EMBL/GenBank/DDBJ whole genome shotgun (WGS) entry which is preliminary data.</text>
</comment>
<feature type="transmembrane region" description="Helical" evidence="1">
    <location>
        <begin position="142"/>
        <end position="167"/>
    </location>
</feature>
<evidence type="ECO:0000259" key="3">
    <source>
        <dbReference type="Pfam" id="PF07853"/>
    </source>
</evidence>
<accession>A0ABT9YE05</accession>
<feature type="signal peptide" evidence="2">
    <location>
        <begin position="1"/>
        <end position="19"/>
    </location>
</feature>
<keyword evidence="5" id="KW-1185">Reference proteome</keyword>